<dbReference type="PANTHER" id="PTHR43808">
    <property type="entry name" value="ACETYLORNITHINE DEACETYLASE"/>
    <property type="match status" value="1"/>
</dbReference>
<evidence type="ECO:0000256" key="7">
    <source>
        <dbReference type="ARBA" id="ARBA00022997"/>
    </source>
</evidence>
<dbReference type="AlphaFoldDB" id="A0A0J9BUH9"/>
<dbReference type="PROSITE" id="PS00759">
    <property type="entry name" value="ARGE_DAPE_CPG2_2"/>
    <property type="match status" value="1"/>
</dbReference>
<keyword evidence="7" id="KW-0224">Dipeptidase</keyword>
<keyword evidence="4" id="KW-0479">Metal-binding</keyword>
<dbReference type="SUPFAM" id="SSF53187">
    <property type="entry name" value="Zn-dependent exopeptidases"/>
    <property type="match status" value="1"/>
</dbReference>
<dbReference type="Gene3D" id="3.40.630.10">
    <property type="entry name" value="Zn peptidases"/>
    <property type="match status" value="1"/>
</dbReference>
<keyword evidence="6" id="KW-0862">Zinc</keyword>
<evidence type="ECO:0000256" key="3">
    <source>
        <dbReference type="ARBA" id="ARBA00022670"/>
    </source>
</evidence>
<dbReference type="EMBL" id="ADLK01000029">
    <property type="protein sequence ID" value="KMW16617.1"/>
    <property type="molecule type" value="Genomic_DNA"/>
</dbReference>
<dbReference type="GO" id="GO:0006526">
    <property type="term" value="P:L-arginine biosynthetic process"/>
    <property type="evidence" value="ECO:0007669"/>
    <property type="project" value="TreeGrafter"/>
</dbReference>
<dbReference type="InterPro" id="IPR002933">
    <property type="entry name" value="Peptidase_M20"/>
</dbReference>
<dbReference type="NCBIfam" id="TIGR01887">
    <property type="entry name" value="dipeptidaselike"/>
    <property type="match status" value="1"/>
</dbReference>
<protein>
    <recommendedName>
        <fullName evidence="11">Peptidase M20 dimerisation domain-containing protein</fullName>
    </recommendedName>
</protein>
<evidence type="ECO:0000313" key="10">
    <source>
        <dbReference type="Proteomes" id="UP000037392"/>
    </source>
</evidence>
<dbReference type="PATRIC" id="fig|742734.4.peg.4411"/>
<dbReference type="Proteomes" id="UP000037392">
    <property type="component" value="Unassembled WGS sequence"/>
</dbReference>
<evidence type="ECO:0000256" key="5">
    <source>
        <dbReference type="ARBA" id="ARBA00022801"/>
    </source>
</evidence>
<dbReference type="GO" id="GO:0008237">
    <property type="term" value="F:metallopeptidase activity"/>
    <property type="evidence" value="ECO:0007669"/>
    <property type="project" value="UniProtKB-KW"/>
</dbReference>
<dbReference type="NCBIfam" id="NF005591">
    <property type="entry name" value="PRK07318.1"/>
    <property type="match status" value="1"/>
</dbReference>
<dbReference type="GO" id="GO:0008777">
    <property type="term" value="F:acetylornithine deacetylase activity"/>
    <property type="evidence" value="ECO:0007669"/>
    <property type="project" value="TreeGrafter"/>
</dbReference>
<keyword evidence="5" id="KW-0378">Hydrolase</keyword>
<dbReference type="OrthoDB" id="9761532at2"/>
<reference evidence="9 10" key="1">
    <citation type="submission" date="2011-04" db="EMBL/GenBank/DDBJ databases">
        <title>The Genome Sequence of Clostridium citroniae WAL-19142.</title>
        <authorList>
            <consortium name="The Broad Institute Genome Sequencing Platform"/>
            <person name="Earl A."/>
            <person name="Ward D."/>
            <person name="Feldgarden M."/>
            <person name="Gevers D."/>
            <person name="Warren Y.A."/>
            <person name="Tyrrell K.L."/>
            <person name="Citron D.M."/>
            <person name="Goldstein E.J."/>
            <person name="Daigneault M."/>
            <person name="Allen-Vercoe E."/>
            <person name="Young S.K."/>
            <person name="Zeng Q."/>
            <person name="Gargeya S."/>
            <person name="Fitzgerald M."/>
            <person name="Haas B."/>
            <person name="Abouelleil A."/>
            <person name="Alvarado L."/>
            <person name="Arachchi H.M."/>
            <person name="Berlin A."/>
            <person name="Brown A."/>
            <person name="Chapman S.B."/>
            <person name="Chen Z."/>
            <person name="Dunbar C."/>
            <person name="Freedman E."/>
            <person name="Gearin G."/>
            <person name="Gellesch M."/>
            <person name="Goldberg J."/>
            <person name="Griggs A."/>
            <person name="Gujja S."/>
            <person name="Heilman E.R."/>
            <person name="Heiman D."/>
            <person name="Howarth C."/>
            <person name="Larson L."/>
            <person name="Lui A."/>
            <person name="MacDonald P.J."/>
            <person name="Mehta T."/>
            <person name="Montmayeur A."/>
            <person name="Murphy C."/>
            <person name="Neiman D."/>
            <person name="Pearson M."/>
            <person name="Priest M."/>
            <person name="Roberts A."/>
            <person name="Saif S."/>
            <person name="Shea T."/>
            <person name="Shenoy N."/>
            <person name="Sisk P."/>
            <person name="Stolte C."/>
            <person name="Sykes S."/>
            <person name="White J."/>
            <person name="Yandava C."/>
            <person name="Wortman J."/>
            <person name="Nusbaum C."/>
            <person name="Birren B."/>
        </authorList>
    </citation>
    <scope>NUCLEOTIDE SEQUENCE [LARGE SCALE GENOMIC DNA]</scope>
    <source>
        <strain evidence="9 10">WAL-19142</strain>
    </source>
</reference>
<dbReference type="Pfam" id="PF01546">
    <property type="entry name" value="Peptidase_M20"/>
    <property type="match status" value="1"/>
</dbReference>
<dbReference type="InterPro" id="IPR001261">
    <property type="entry name" value="ArgE/DapE_CS"/>
</dbReference>
<comment type="caution">
    <text evidence="9">The sequence shown here is derived from an EMBL/GenBank/DDBJ whole genome shotgun (WGS) entry which is preliminary data.</text>
</comment>
<dbReference type="GeneID" id="93161518"/>
<dbReference type="GO" id="GO:0006508">
    <property type="term" value="P:proteolysis"/>
    <property type="evidence" value="ECO:0007669"/>
    <property type="project" value="UniProtKB-KW"/>
</dbReference>
<evidence type="ECO:0000256" key="1">
    <source>
        <dbReference type="ARBA" id="ARBA00001947"/>
    </source>
</evidence>
<accession>A0A0J9BUH9</accession>
<name>A0A0J9BUH9_9FIRM</name>
<evidence type="ECO:0008006" key="11">
    <source>
        <dbReference type="Google" id="ProtNLM"/>
    </source>
</evidence>
<evidence type="ECO:0000256" key="8">
    <source>
        <dbReference type="ARBA" id="ARBA00023049"/>
    </source>
</evidence>
<organism evidence="9 10">
    <name type="scientific">[Clostridium] citroniae WAL-19142</name>
    <dbReference type="NCBI Taxonomy" id="742734"/>
    <lineage>
        <taxon>Bacteria</taxon>
        <taxon>Bacillati</taxon>
        <taxon>Bacillota</taxon>
        <taxon>Clostridia</taxon>
        <taxon>Lachnospirales</taxon>
        <taxon>Lachnospiraceae</taxon>
        <taxon>Enterocloster</taxon>
    </lineage>
</organism>
<evidence type="ECO:0000313" key="9">
    <source>
        <dbReference type="EMBL" id="KMW16617.1"/>
    </source>
</evidence>
<gene>
    <name evidence="9" type="ORF">HMPREF9470_04117</name>
</gene>
<evidence type="ECO:0000256" key="4">
    <source>
        <dbReference type="ARBA" id="ARBA00022723"/>
    </source>
</evidence>
<dbReference type="PANTHER" id="PTHR43808:SF31">
    <property type="entry name" value="N-ACETYL-L-CITRULLINE DEACETYLASE"/>
    <property type="match status" value="1"/>
</dbReference>
<dbReference type="GO" id="GO:0016805">
    <property type="term" value="F:dipeptidase activity"/>
    <property type="evidence" value="ECO:0007669"/>
    <property type="project" value="UniProtKB-KW"/>
</dbReference>
<dbReference type="InterPro" id="IPR036264">
    <property type="entry name" value="Bact_exopeptidase_dim_dom"/>
</dbReference>
<evidence type="ECO:0000256" key="6">
    <source>
        <dbReference type="ARBA" id="ARBA00022833"/>
    </source>
</evidence>
<sequence length="468" mass="50528">MDYRKEIEGFIDSHREDMIEDICRLCRINSEKMPYTEGKPYGEGTFEALQAALSMAEGYGFSITNYDNYVGTADLNDKESQLDILAHLDVVPAGEGWTETSAYEPVVKDGKLFGRGTADDKGPAVAALYAMRAVKELGIPLNKNVRLILGTDEECGSSDIAYYYDKEKEAPMTFSPDAEFPVINIEKGRLEGHFHAEFKASEAVPRLVKVEAGIKANVVPGKAKATVEGIDLATLETLAEEMKAETGISFGFEGSFPVFRITAQGEGAHASTPQEGKNALTGLLLYLTRLPLAECGQMDAVKALVELFPHGDTCGKAAGIAMGDELSGALTLAFSMLTVSSDSLEGIFDSRCPICSNEDNVLRTVKKNMADKGVTLENETMVPPHHVDGNSRFVKTLLACYEEYTGLQGSCESTGGGTYVHHLKNGVAFGAALPDTDNRMHGADEFAVVDELVVSAKIFAQAIVELCR</sequence>
<dbReference type="SUPFAM" id="SSF55031">
    <property type="entry name" value="Bacterial exopeptidase dimerisation domain"/>
    <property type="match status" value="1"/>
</dbReference>
<dbReference type="Gene3D" id="3.30.70.360">
    <property type="match status" value="2"/>
</dbReference>
<dbReference type="InterPro" id="IPR050072">
    <property type="entry name" value="Peptidase_M20A"/>
</dbReference>
<evidence type="ECO:0000256" key="2">
    <source>
        <dbReference type="ARBA" id="ARBA00006247"/>
    </source>
</evidence>
<keyword evidence="8" id="KW-0482">Metalloprotease</keyword>
<keyword evidence="3" id="KW-0645">Protease</keyword>
<dbReference type="GO" id="GO:0008270">
    <property type="term" value="F:zinc ion binding"/>
    <property type="evidence" value="ECO:0007669"/>
    <property type="project" value="InterPro"/>
</dbReference>
<comment type="similarity">
    <text evidence="2">Belongs to the peptidase M20A family.</text>
</comment>
<proteinExistence type="inferred from homology"/>
<comment type="cofactor">
    <cofactor evidence="1">
        <name>Zn(2+)</name>
        <dbReference type="ChEBI" id="CHEBI:29105"/>
    </cofactor>
</comment>
<dbReference type="InterPro" id="IPR010964">
    <property type="entry name" value="M20A_pepV-rel"/>
</dbReference>
<dbReference type="RefSeq" id="WP_048930609.1">
    <property type="nucleotide sequence ID" value="NZ_KQ235881.1"/>
</dbReference>